<keyword evidence="3 9" id="KW-0479">Metal-binding</keyword>
<evidence type="ECO:0000256" key="4">
    <source>
        <dbReference type="ARBA" id="ARBA00022801"/>
    </source>
</evidence>
<dbReference type="InterPro" id="IPR045666">
    <property type="entry name" value="OpdA_N"/>
</dbReference>
<dbReference type="NCBIfam" id="NF008159">
    <property type="entry name" value="PRK10911.1"/>
    <property type="match status" value="1"/>
</dbReference>
<dbReference type="AlphaFoldDB" id="A0A7W5C2K1"/>
<dbReference type="Proteomes" id="UP000525987">
    <property type="component" value="Unassembled WGS sequence"/>
</dbReference>
<keyword evidence="4 9" id="KW-0378">Hydrolase</keyword>
<dbReference type="GO" id="GO:0006508">
    <property type="term" value="P:proteolysis"/>
    <property type="evidence" value="ECO:0007669"/>
    <property type="project" value="UniProtKB-KW"/>
</dbReference>
<dbReference type="GO" id="GO:0006518">
    <property type="term" value="P:peptide metabolic process"/>
    <property type="evidence" value="ECO:0007669"/>
    <property type="project" value="TreeGrafter"/>
</dbReference>
<name>A0A7W5C2K1_9GAMM</name>
<dbReference type="EMBL" id="JACHXM010000047">
    <property type="protein sequence ID" value="MBB3143416.1"/>
    <property type="molecule type" value="Genomic_DNA"/>
</dbReference>
<proteinExistence type="inferred from homology"/>
<comment type="catalytic activity">
    <reaction evidence="7">
        <text>Hydrolysis of oligopeptides, with broad specificity. Gly or Ala commonly occur as P1 or P1' residues, but more distant residues are also important, as is shown by the fact that Z-Gly-Pro-Gly-|-Gly-Pro-Ala is cleaved, but not Z-(Gly)(5).</text>
        <dbReference type="EC" id="3.4.24.70"/>
    </reaction>
</comment>
<evidence type="ECO:0000256" key="7">
    <source>
        <dbReference type="ARBA" id="ARBA00024603"/>
    </source>
</evidence>
<evidence type="ECO:0000256" key="9">
    <source>
        <dbReference type="RuleBase" id="RU003435"/>
    </source>
</evidence>
<dbReference type="Gene3D" id="1.10.1370.10">
    <property type="entry name" value="Neurolysin, domain 3"/>
    <property type="match status" value="1"/>
</dbReference>
<feature type="domain" description="Oligopeptidase A N-terminal" evidence="11">
    <location>
        <begin position="28"/>
        <end position="151"/>
    </location>
</feature>
<protein>
    <recommendedName>
        <fullName evidence="8">oligopeptidase A</fullName>
        <ecNumber evidence="8">3.4.24.70</ecNumber>
    </recommendedName>
</protein>
<evidence type="ECO:0000313" key="13">
    <source>
        <dbReference type="Proteomes" id="UP000525987"/>
    </source>
</evidence>
<keyword evidence="5 9" id="KW-0862">Zinc</keyword>
<dbReference type="GO" id="GO:0046872">
    <property type="term" value="F:metal ion binding"/>
    <property type="evidence" value="ECO:0007669"/>
    <property type="project" value="UniProtKB-UniRule"/>
</dbReference>
<evidence type="ECO:0000256" key="6">
    <source>
        <dbReference type="ARBA" id="ARBA00023049"/>
    </source>
</evidence>
<comment type="cofactor">
    <cofactor evidence="9">
        <name>Zn(2+)</name>
        <dbReference type="ChEBI" id="CHEBI:29105"/>
    </cofactor>
    <text evidence="9">Binds 1 zinc ion.</text>
</comment>
<comment type="similarity">
    <text evidence="1 9">Belongs to the peptidase M3 family.</text>
</comment>
<dbReference type="Pfam" id="PF01432">
    <property type="entry name" value="Peptidase_M3"/>
    <property type="match status" value="1"/>
</dbReference>
<dbReference type="InterPro" id="IPR045090">
    <property type="entry name" value="Pept_M3A_M3B"/>
</dbReference>
<dbReference type="RefSeq" id="WP_183389735.1">
    <property type="nucleotide sequence ID" value="NZ_JACHXM010000047.1"/>
</dbReference>
<evidence type="ECO:0000313" key="12">
    <source>
        <dbReference type="EMBL" id="MBB3143416.1"/>
    </source>
</evidence>
<dbReference type="GO" id="GO:0004222">
    <property type="term" value="F:metalloendopeptidase activity"/>
    <property type="evidence" value="ECO:0007669"/>
    <property type="project" value="UniProtKB-EC"/>
</dbReference>
<evidence type="ECO:0000256" key="2">
    <source>
        <dbReference type="ARBA" id="ARBA00022670"/>
    </source>
</evidence>
<evidence type="ECO:0000259" key="10">
    <source>
        <dbReference type="Pfam" id="PF01432"/>
    </source>
</evidence>
<reference evidence="12 13" key="1">
    <citation type="submission" date="2020-08" db="EMBL/GenBank/DDBJ databases">
        <title>Genomic Encyclopedia of Type Strains, Phase III (KMG-III): the genomes of soil and plant-associated and newly described type strains.</title>
        <authorList>
            <person name="Whitman W."/>
        </authorList>
    </citation>
    <scope>NUCLEOTIDE SEQUENCE [LARGE SCALE GENOMIC DNA]</scope>
    <source>
        <strain evidence="12 13">CECT 5995</strain>
    </source>
</reference>
<dbReference type="GO" id="GO:0005829">
    <property type="term" value="C:cytosol"/>
    <property type="evidence" value="ECO:0007669"/>
    <property type="project" value="UniProtKB-ARBA"/>
</dbReference>
<organism evidence="12 13">
    <name type="scientific">Halomonas organivorans</name>
    <dbReference type="NCBI Taxonomy" id="257772"/>
    <lineage>
        <taxon>Bacteria</taxon>
        <taxon>Pseudomonadati</taxon>
        <taxon>Pseudomonadota</taxon>
        <taxon>Gammaproteobacteria</taxon>
        <taxon>Oceanospirillales</taxon>
        <taxon>Halomonadaceae</taxon>
        <taxon>Halomonas</taxon>
    </lineage>
</organism>
<dbReference type="InterPro" id="IPR024079">
    <property type="entry name" value="MetalloPept_cat_dom_sf"/>
</dbReference>
<dbReference type="Pfam" id="PF19310">
    <property type="entry name" value="TOP_N"/>
    <property type="match status" value="1"/>
</dbReference>
<dbReference type="EC" id="3.4.24.70" evidence="8"/>
<dbReference type="InterPro" id="IPR034005">
    <property type="entry name" value="M3A_DCP"/>
</dbReference>
<dbReference type="SUPFAM" id="SSF55486">
    <property type="entry name" value="Metalloproteases ('zincins'), catalytic domain"/>
    <property type="match status" value="1"/>
</dbReference>
<evidence type="ECO:0000256" key="8">
    <source>
        <dbReference type="ARBA" id="ARBA00026100"/>
    </source>
</evidence>
<keyword evidence="2 9" id="KW-0645">Protease</keyword>
<dbReference type="FunFam" id="3.40.390.10:FF:000009">
    <property type="entry name" value="Oligopeptidase A"/>
    <property type="match status" value="1"/>
</dbReference>
<gene>
    <name evidence="12" type="ORF">FHR96_004338</name>
</gene>
<comment type="caution">
    <text evidence="12">The sequence shown here is derived from an EMBL/GenBank/DDBJ whole genome shotgun (WGS) entry which is preliminary data.</text>
</comment>
<keyword evidence="13" id="KW-1185">Reference proteome</keyword>
<sequence length="682" mass="76265">MSTNPLLDAHTLPPFAEIKPEHVVPAIETLLAENREAIEALVARAEREAPTWETLAAPLEALNDRLSRAWSPVSHLNGTMNNEPLRQAYETSLGLLSDYSTWIGQHEGLFRAWQALKNGPAWAELDEGQRRTVDNALRDFRLAGVDLPVEQKRRYGEIQARLSSLANTFSNQLLDATQAWHLDLADDARLAGLPESALATLKANAEAKGHEGYRITLDFPSFLPVMTHADDRELRREVYTAFVTRASDQGPSAGEFDNAPVMEETLALRRELAELLGFATYADYSLATKMAESPEQVIGFLEDLAVRAVPQAREEFAELAAFARDELGLPALDPWDIGYASEKLREARFAISQEQLRPYFPAPRVVDGLFRVVERLYGVTVEEDERAPRYHADVRYFRILEGGEPIAGFYLDLYAREGKRGGAWMDECRVRRLEAGALQLPVAYLTCNFTRPVGDKPALLTHDEVTTLFHEFGHGLHHMLTRQTVADISGINGVAWDAVELPSQFMENYCWEREGLDLIAGHVDSGEPLPEDLFAKLLAAKNFQSAMGMVRQLEFSLFDFRLHQEAAAPTAADIQALLDEVRDAVSVVPRVEFNRFQNGFGHIFAGGYAAGYYSYKWAEVLSADAWSAFEEAGIFDPDTGRRFRTEILERGGSRDAAELFRAFRGREPSVEPLLRHSGIRAA</sequence>
<evidence type="ECO:0000259" key="11">
    <source>
        <dbReference type="Pfam" id="PF19310"/>
    </source>
</evidence>
<evidence type="ECO:0000256" key="1">
    <source>
        <dbReference type="ARBA" id="ARBA00006040"/>
    </source>
</evidence>
<dbReference type="InterPro" id="IPR024077">
    <property type="entry name" value="Neurolysin/TOP_dom2"/>
</dbReference>
<evidence type="ECO:0000256" key="3">
    <source>
        <dbReference type="ARBA" id="ARBA00022723"/>
    </source>
</evidence>
<feature type="domain" description="Peptidase M3A/M3B catalytic" evidence="10">
    <location>
        <begin position="225"/>
        <end position="678"/>
    </location>
</feature>
<accession>A0A7W5C2K1</accession>
<dbReference type="PANTHER" id="PTHR11804:SF84">
    <property type="entry name" value="SACCHAROLYSIN"/>
    <property type="match status" value="1"/>
</dbReference>
<keyword evidence="6 9" id="KW-0482">Metalloprotease</keyword>
<dbReference type="CDD" id="cd06456">
    <property type="entry name" value="M3A_DCP"/>
    <property type="match status" value="1"/>
</dbReference>
<dbReference type="InterPro" id="IPR001567">
    <property type="entry name" value="Pept_M3A_M3B_dom"/>
</dbReference>
<evidence type="ECO:0000256" key="5">
    <source>
        <dbReference type="ARBA" id="ARBA00022833"/>
    </source>
</evidence>
<dbReference type="PANTHER" id="PTHR11804">
    <property type="entry name" value="PROTEASE M3 THIMET OLIGOPEPTIDASE-RELATED"/>
    <property type="match status" value="1"/>
</dbReference>
<dbReference type="Gene3D" id="3.40.390.10">
    <property type="entry name" value="Collagenase (Catalytic Domain)"/>
    <property type="match status" value="1"/>
</dbReference>